<organism evidence="2 3">
    <name type="scientific">Chryseobacterium kimseyorum</name>
    <dbReference type="NCBI Taxonomy" id="2984028"/>
    <lineage>
        <taxon>Bacteria</taxon>
        <taxon>Pseudomonadati</taxon>
        <taxon>Bacteroidota</taxon>
        <taxon>Flavobacteriia</taxon>
        <taxon>Flavobacteriales</taxon>
        <taxon>Weeksellaceae</taxon>
        <taxon>Chryseobacterium group</taxon>
        <taxon>Chryseobacterium</taxon>
    </lineage>
</organism>
<keyword evidence="1" id="KW-0812">Transmembrane</keyword>
<keyword evidence="3" id="KW-1185">Reference proteome</keyword>
<sequence length="181" mass="21926">MTEDIIINLKFNESIERDNQNFYFKYVWKKAFRVWSKIMILTSVFLFLGFYPIENFDTNLLYYIIKYTGIFLCGYCFILINQYFVSKKKFKIEVDQIISEYKNSDESSSIRLSNKEIEFKNPFNKISSIWEKTSFLLHDNYLLINPISNLHFIINKSEVHDNEFETIYKMLQKYSKVKILR</sequence>
<accession>A0ABT3HY74</accession>
<feature type="transmembrane region" description="Helical" evidence="1">
    <location>
        <begin position="60"/>
        <end position="80"/>
    </location>
</feature>
<evidence type="ECO:0008006" key="4">
    <source>
        <dbReference type="Google" id="ProtNLM"/>
    </source>
</evidence>
<dbReference type="RefSeq" id="WP_264749943.1">
    <property type="nucleotide sequence ID" value="NZ_JAPDHW010000005.1"/>
</dbReference>
<name>A0ABT3HY74_9FLAO</name>
<dbReference type="Proteomes" id="UP001163731">
    <property type="component" value="Unassembled WGS sequence"/>
</dbReference>
<reference evidence="2" key="1">
    <citation type="submission" date="2022-10" db="EMBL/GenBank/DDBJ databases">
        <title>Chryseobacterium babae sp. nov. isolated from the gut of the beetle Oryctes rhinoceros, and Chryseobacterium kimseyorum sp. nov., isolated from a stick insect rearing cage.</title>
        <authorList>
            <person name="Shelomi M."/>
            <person name="Han C.-J."/>
            <person name="Chen W.-M."/>
            <person name="Chen H.-K."/>
            <person name="Liaw S.-J."/>
            <person name="Muhle E."/>
            <person name="Clermont D."/>
        </authorList>
    </citation>
    <scope>NUCLEOTIDE SEQUENCE</scope>
    <source>
        <strain evidence="2">09-1422</strain>
    </source>
</reference>
<comment type="caution">
    <text evidence="2">The sequence shown here is derived from an EMBL/GenBank/DDBJ whole genome shotgun (WGS) entry which is preliminary data.</text>
</comment>
<keyword evidence="1" id="KW-0472">Membrane</keyword>
<evidence type="ECO:0000313" key="2">
    <source>
        <dbReference type="EMBL" id="MCW3168754.1"/>
    </source>
</evidence>
<evidence type="ECO:0000313" key="3">
    <source>
        <dbReference type="Proteomes" id="UP001163731"/>
    </source>
</evidence>
<dbReference type="EMBL" id="JAPDHW010000005">
    <property type="protein sequence ID" value="MCW3168754.1"/>
    <property type="molecule type" value="Genomic_DNA"/>
</dbReference>
<protein>
    <recommendedName>
        <fullName evidence="4">YcxB-like protein domain-containing protein</fullName>
    </recommendedName>
</protein>
<proteinExistence type="predicted"/>
<evidence type="ECO:0000256" key="1">
    <source>
        <dbReference type="SAM" id="Phobius"/>
    </source>
</evidence>
<feature type="transmembrane region" description="Helical" evidence="1">
    <location>
        <begin position="34"/>
        <end position="54"/>
    </location>
</feature>
<keyword evidence="1" id="KW-1133">Transmembrane helix</keyword>
<gene>
    <name evidence="2" type="ORF">OMO38_09495</name>
</gene>